<dbReference type="HOGENOM" id="CLU_035272_0_1_1"/>
<dbReference type="OMA" id="KDVCGPT"/>
<dbReference type="eggNOG" id="KOG3351">
    <property type="taxonomic scope" value="Eukaryota"/>
</dbReference>
<dbReference type="NCBIfam" id="NF001985">
    <property type="entry name" value="PRK00777.1"/>
    <property type="match status" value="1"/>
</dbReference>
<dbReference type="SUPFAM" id="SSF52374">
    <property type="entry name" value="Nucleotidylyl transferase"/>
    <property type="match status" value="1"/>
</dbReference>
<dbReference type="GO" id="GO:0015937">
    <property type="term" value="P:coenzyme A biosynthetic process"/>
    <property type="evidence" value="ECO:0000318"/>
    <property type="project" value="GO_Central"/>
</dbReference>
<dbReference type="InParanoid" id="Q751P5"/>
<dbReference type="FunCoup" id="Q751P5">
    <property type="interactions" value="176"/>
</dbReference>
<organism evidence="2 3">
    <name type="scientific">Eremothecium gossypii (strain ATCC 10895 / CBS 109.51 / FGSC 9923 / NRRL Y-1056)</name>
    <name type="common">Yeast</name>
    <name type="synonym">Ashbya gossypii</name>
    <dbReference type="NCBI Taxonomy" id="284811"/>
    <lineage>
        <taxon>Eukaryota</taxon>
        <taxon>Fungi</taxon>
        <taxon>Dikarya</taxon>
        <taxon>Ascomycota</taxon>
        <taxon>Saccharomycotina</taxon>
        <taxon>Saccharomycetes</taxon>
        <taxon>Saccharomycetales</taxon>
        <taxon>Saccharomycetaceae</taxon>
        <taxon>Eremothecium</taxon>
    </lineage>
</organism>
<proteinExistence type="predicted"/>
<dbReference type="InterPro" id="IPR014729">
    <property type="entry name" value="Rossmann-like_a/b/a_fold"/>
</dbReference>
<dbReference type="PANTHER" id="PTHR10695:SF46">
    <property type="entry name" value="BIFUNCTIONAL COENZYME A SYNTHASE-RELATED"/>
    <property type="match status" value="1"/>
</dbReference>
<dbReference type="InterPro" id="IPR004821">
    <property type="entry name" value="Cyt_trans-like"/>
</dbReference>
<dbReference type="Gene3D" id="3.40.50.620">
    <property type="entry name" value="HUPs"/>
    <property type="match status" value="1"/>
</dbReference>
<dbReference type="FunFam" id="3.40.50.620:FF:000238">
    <property type="entry name" value="Phosphopantetheine adenylyltransferase"/>
    <property type="match status" value="1"/>
</dbReference>
<accession>Q751P5</accession>
<evidence type="ECO:0000259" key="1">
    <source>
        <dbReference type="Pfam" id="PF01467"/>
    </source>
</evidence>
<dbReference type="RefSeq" id="NP_986311.1">
    <property type="nucleotide sequence ID" value="NM_211373.1"/>
</dbReference>
<gene>
    <name evidence="2" type="ORF">AGOS_AGL356C</name>
</gene>
<dbReference type="KEGG" id="ago:AGOS_AGL356C"/>
<name>Q751P5_EREGS</name>
<dbReference type="Pfam" id="PF01467">
    <property type="entry name" value="CTP_transf_like"/>
    <property type="match status" value="1"/>
</dbReference>
<reference evidence="3" key="2">
    <citation type="journal article" date="2013" name="G3 (Bethesda)">
        <title>Genomes of Ashbya fungi isolated from insects reveal four mating-type loci, numerous translocations, lack of transposons, and distinct gene duplications.</title>
        <authorList>
            <person name="Dietrich F.S."/>
            <person name="Voegeli S."/>
            <person name="Kuo S."/>
            <person name="Philippsen P."/>
        </authorList>
    </citation>
    <scope>GENOME REANNOTATION</scope>
    <source>
        <strain evidence="3">ATCC 10895 / CBS 109.51 / FGSC 9923 / NRRL Y-1056</strain>
    </source>
</reference>
<dbReference type="OrthoDB" id="330671at2759"/>
<evidence type="ECO:0000313" key="2">
    <source>
        <dbReference type="EMBL" id="AAS54135.1"/>
    </source>
</evidence>
<dbReference type="AlphaFoldDB" id="Q751P5"/>
<dbReference type="GO" id="GO:0004140">
    <property type="term" value="F:dephospho-CoA kinase activity"/>
    <property type="evidence" value="ECO:0000318"/>
    <property type="project" value="GO_Central"/>
</dbReference>
<dbReference type="STRING" id="284811.Q751P5"/>
<evidence type="ECO:0000313" key="3">
    <source>
        <dbReference type="Proteomes" id="UP000000591"/>
    </source>
</evidence>
<reference evidence="2 3" key="1">
    <citation type="journal article" date="2004" name="Science">
        <title>The Ashbya gossypii genome as a tool for mapping the ancient Saccharomyces cerevisiae genome.</title>
        <authorList>
            <person name="Dietrich F.S."/>
            <person name="Voegeli S."/>
            <person name="Brachat S."/>
            <person name="Lerch A."/>
            <person name="Gates K."/>
            <person name="Steiner S."/>
            <person name="Mohr C."/>
            <person name="Pohlmann R."/>
            <person name="Luedi P."/>
            <person name="Choi S."/>
            <person name="Wing R.A."/>
            <person name="Flavier A."/>
            <person name="Gaffney T.D."/>
            <person name="Philippsen P."/>
        </authorList>
    </citation>
    <scope>NUCLEOTIDE SEQUENCE [LARGE SCALE GENOMIC DNA]</scope>
    <source>
        <strain evidence="3">ATCC 10895 / CBS 109.51 / FGSC 9923 / NRRL Y-1056</strain>
    </source>
</reference>
<feature type="domain" description="Cytidyltransferase-like" evidence="1">
    <location>
        <begin position="139"/>
        <end position="281"/>
    </location>
</feature>
<dbReference type="CDD" id="cd02164">
    <property type="entry name" value="PPAT_CoAS"/>
    <property type="match status" value="1"/>
</dbReference>
<sequence length="287" mass="31810">MSSVAVVLNNATTIDAGPELRGVFERCVPFLDAQRSVLDIILLEPFDSPTSLDLTLLKIYGTSRNILLKQKLYTTPINVLFNVSMEAYSRMKWDVVFLSDRLLQDAFPHRQIELFDSPAMAAAGPVESGGRDKYAVSALGGTFDHLHDGHKILLSVAALVTASRLIVGITDEELLRNKKYREQLQSFDERCDNVCSFLHRLKPGLEIKIFALHDVCGPTGSEPGIEALVVSEETVAGAQTINDTRESKGMRKLAVHVVNVLGGEEADKWKNKLSSTELRRRLMNEDS</sequence>
<dbReference type="Proteomes" id="UP000000591">
    <property type="component" value="Chromosome VII"/>
</dbReference>
<dbReference type="EMBL" id="AE016820">
    <property type="protein sequence ID" value="AAS54135.1"/>
    <property type="molecule type" value="Genomic_DNA"/>
</dbReference>
<protein>
    <submittedName>
        <fullName evidence="2">AGL356Cp</fullName>
    </submittedName>
</protein>
<dbReference type="PANTHER" id="PTHR10695">
    <property type="entry name" value="DEPHOSPHO-COA KINASE-RELATED"/>
    <property type="match status" value="1"/>
</dbReference>
<keyword evidence="3" id="KW-1185">Reference proteome</keyword>
<dbReference type="GeneID" id="4622604"/>